<evidence type="ECO:0000313" key="3">
    <source>
        <dbReference type="Proteomes" id="UP000234484"/>
    </source>
</evidence>
<organism evidence="2 3">
    <name type="scientific">Natronobacterium gregoryi (strain ATCC 43098 / DSM 3393 / CCM 3738 / CIP 104747 / IAM 13177 / JCM 8860 / NBRC 102187 / NCIMB 2189 / SP2)</name>
    <dbReference type="NCBI Taxonomy" id="797304"/>
    <lineage>
        <taxon>Archaea</taxon>
        <taxon>Methanobacteriati</taxon>
        <taxon>Methanobacteriota</taxon>
        <taxon>Stenosarchaea group</taxon>
        <taxon>Halobacteria</taxon>
        <taxon>Halobacteriales</taxon>
        <taxon>Natrialbaceae</taxon>
        <taxon>Natronobacterium</taxon>
    </lineage>
</organism>
<accession>A0A2J4JGV9</accession>
<keyword evidence="1" id="KW-1133">Transmembrane helix</keyword>
<sequence length="115" mass="12672">MTSKGRANVRRNDFTRPSGADVDLFFEETPGETDKADICSQSGAMRWCTDRSSSSYVVGGVGAVAVISVPVDVGLLLLAREIRTNRTDRTSREWRPSVLEPRLDERLNVVDVGET</sequence>
<protein>
    <submittedName>
        <fullName evidence="2">Uncharacterized protein</fullName>
    </submittedName>
</protein>
<comment type="caution">
    <text evidence="2">The sequence shown here is derived from an EMBL/GenBank/DDBJ whole genome shotgun (WGS) entry which is preliminary data.</text>
</comment>
<dbReference type="Proteomes" id="UP000234484">
    <property type="component" value="Unassembled WGS sequence"/>
</dbReference>
<dbReference type="AlphaFoldDB" id="A0A2J4JGV9"/>
<evidence type="ECO:0000313" key="2">
    <source>
        <dbReference type="EMBL" id="PLK21139.1"/>
    </source>
</evidence>
<gene>
    <name evidence="2" type="ORF">CYV19_05775</name>
</gene>
<name>A0A2J4JGV9_NATGS</name>
<keyword evidence="1" id="KW-0812">Transmembrane</keyword>
<proteinExistence type="predicted"/>
<evidence type="ECO:0000256" key="1">
    <source>
        <dbReference type="SAM" id="Phobius"/>
    </source>
</evidence>
<reference evidence="2 3" key="1">
    <citation type="submission" date="2017-12" db="EMBL/GenBank/DDBJ databases">
        <title>The characterization of oligonucleotides binding to NgAgo.</title>
        <authorList>
            <person name="Jiang L."/>
            <person name="He B."/>
            <person name="Kang J."/>
            <person name="Yu M."/>
            <person name="Li N."/>
            <person name="Fang Y."/>
            <person name="Tang Z."/>
            <person name="Wu P."/>
            <person name="Yao P."/>
            <person name="Huang J."/>
        </authorList>
    </citation>
    <scope>NUCLEOTIDE SEQUENCE [LARGE SCALE GENOMIC DNA]</scope>
    <source>
        <strain evidence="2 3">SP2</strain>
        <tissue evidence="2">Freeze-dried powder thallus</tissue>
    </source>
</reference>
<dbReference type="EMBL" id="PKKI01000012">
    <property type="protein sequence ID" value="PLK21139.1"/>
    <property type="molecule type" value="Genomic_DNA"/>
</dbReference>
<keyword evidence="1" id="KW-0472">Membrane</keyword>
<feature type="transmembrane region" description="Helical" evidence="1">
    <location>
        <begin position="56"/>
        <end position="79"/>
    </location>
</feature>